<dbReference type="Proteomes" id="UP000324832">
    <property type="component" value="Unassembled WGS sequence"/>
</dbReference>
<feature type="signal peptide" evidence="1">
    <location>
        <begin position="1"/>
        <end position="20"/>
    </location>
</feature>
<gene>
    <name evidence="2" type="ORF">LSINAPIS_LOCUS1227</name>
</gene>
<evidence type="ECO:0000313" key="2">
    <source>
        <dbReference type="EMBL" id="VVC87686.1"/>
    </source>
</evidence>
<feature type="chain" id="PRO_5022882271" evidence="1">
    <location>
        <begin position="21"/>
        <end position="188"/>
    </location>
</feature>
<dbReference type="EMBL" id="FZQP02000160">
    <property type="protein sequence ID" value="VVC87686.1"/>
    <property type="molecule type" value="Genomic_DNA"/>
</dbReference>
<protein>
    <submittedName>
        <fullName evidence="2">Uncharacterized protein</fullName>
    </submittedName>
</protein>
<evidence type="ECO:0000256" key="1">
    <source>
        <dbReference type="SAM" id="SignalP"/>
    </source>
</evidence>
<dbReference type="AlphaFoldDB" id="A0A5E4PS37"/>
<accession>A0A5E4PS37</accession>
<evidence type="ECO:0000313" key="3">
    <source>
        <dbReference type="Proteomes" id="UP000324832"/>
    </source>
</evidence>
<sequence>MFAEMFAYLMVLVSVREATATVNCRIASWPHRTVEVDEHINKLKNTEVNRYLATVIAPFLDTYHRNIQTSYHQSTNKILKRIKDEINAALRKKQKIYSELSQLADSLNVPQMCDEEKRSARTLASKHVALTYQCTEEARASIGKMGKYAEEMITITRNHMQIVPVCRHAGLRARLESHKRTSTKRTVV</sequence>
<keyword evidence="1" id="KW-0732">Signal</keyword>
<organism evidence="2 3">
    <name type="scientific">Leptidea sinapis</name>
    <dbReference type="NCBI Taxonomy" id="189913"/>
    <lineage>
        <taxon>Eukaryota</taxon>
        <taxon>Metazoa</taxon>
        <taxon>Ecdysozoa</taxon>
        <taxon>Arthropoda</taxon>
        <taxon>Hexapoda</taxon>
        <taxon>Insecta</taxon>
        <taxon>Pterygota</taxon>
        <taxon>Neoptera</taxon>
        <taxon>Endopterygota</taxon>
        <taxon>Lepidoptera</taxon>
        <taxon>Glossata</taxon>
        <taxon>Ditrysia</taxon>
        <taxon>Papilionoidea</taxon>
        <taxon>Pieridae</taxon>
        <taxon>Dismorphiinae</taxon>
        <taxon>Leptidea</taxon>
    </lineage>
</organism>
<reference evidence="2 3" key="1">
    <citation type="submission" date="2017-07" db="EMBL/GenBank/DDBJ databases">
        <authorList>
            <person name="Talla V."/>
            <person name="Backstrom N."/>
        </authorList>
    </citation>
    <scope>NUCLEOTIDE SEQUENCE [LARGE SCALE GENOMIC DNA]</scope>
</reference>
<keyword evidence="3" id="KW-1185">Reference proteome</keyword>
<proteinExistence type="predicted"/>
<name>A0A5E4PS37_9NEOP</name>